<organism evidence="2 3">
    <name type="scientific">Sinanodonta woodiana</name>
    <name type="common">Chinese pond mussel</name>
    <name type="synonym">Anodonta woodiana</name>
    <dbReference type="NCBI Taxonomy" id="1069815"/>
    <lineage>
        <taxon>Eukaryota</taxon>
        <taxon>Metazoa</taxon>
        <taxon>Spiralia</taxon>
        <taxon>Lophotrochozoa</taxon>
        <taxon>Mollusca</taxon>
        <taxon>Bivalvia</taxon>
        <taxon>Autobranchia</taxon>
        <taxon>Heteroconchia</taxon>
        <taxon>Palaeoheterodonta</taxon>
        <taxon>Unionida</taxon>
        <taxon>Unionoidea</taxon>
        <taxon>Unionidae</taxon>
        <taxon>Unioninae</taxon>
        <taxon>Sinanodonta</taxon>
    </lineage>
</organism>
<reference evidence="2 3" key="1">
    <citation type="submission" date="2024-11" db="EMBL/GenBank/DDBJ databases">
        <title>Chromosome-level genome assembly of the freshwater bivalve Anodonta woodiana.</title>
        <authorList>
            <person name="Chen X."/>
        </authorList>
    </citation>
    <scope>NUCLEOTIDE SEQUENCE [LARGE SCALE GENOMIC DNA]</scope>
    <source>
        <strain evidence="2">MN2024</strain>
        <tissue evidence="2">Gills</tissue>
    </source>
</reference>
<dbReference type="Gene3D" id="3.10.100.10">
    <property type="entry name" value="Mannose-Binding Protein A, subunit A"/>
    <property type="match status" value="1"/>
</dbReference>
<dbReference type="InterPro" id="IPR016186">
    <property type="entry name" value="C-type_lectin-like/link_sf"/>
</dbReference>
<dbReference type="InterPro" id="IPR016187">
    <property type="entry name" value="CTDL_fold"/>
</dbReference>
<dbReference type="Pfam" id="PF00059">
    <property type="entry name" value="Lectin_C"/>
    <property type="match status" value="1"/>
</dbReference>
<gene>
    <name evidence="2" type="ORF">ACJMK2_008312</name>
</gene>
<keyword evidence="3" id="KW-1185">Reference proteome</keyword>
<dbReference type="AlphaFoldDB" id="A0ABD3VLQ6"/>
<evidence type="ECO:0000313" key="3">
    <source>
        <dbReference type="Proteomes" id="UP001634394"/>
    </source>
</evidence>
<dbReference type="Proteomes" id="UP001634394">
    <property type="component" value="Unassembled WGS sequence"/>
</dbReference>
<accession>A0ABD3VLQ6</accession>
<comment type="caution">
    <text evidence="2">The sequence shown here is derived from an EMBL/GenBank/DDBJ whole genome shotgun (WGS) entry which is preliminary data.</text>
</comment>
<dbReference type="InterPro" id="IPR001304">
    <property type="entry name" value="C-type_lectin-like"/>
</dbReference>
<feature type="domain" description="C-type lectin" evidence="1">
    <location>
        <begin position="1"/>
        <end position="90"/>
    </location>
</feature>
<dbReference type="PROSITE" id="PS50041">
    <property type="entry name" value="C_TYPE_LECTIN_2"/>
    <property type="match status" value="1"/>
</dbReference>
<name>A0ABD3VLQ6_SINWO</name>
<proteinExistence type="predicted"/>
<dbReference type="EMBL" id="JBJQND010000011">
    <property type="protein sequence ID" value="KAL3862335.1"/>
    <property type="molecule type" value="Genomic_DNA"/>
</dbReference>
<evidence type="ECO:0000313" key="2">
    <source>
        <dbReference type="EMBL" id="KAL3862335.1"/>
    </source>
</evidence>
<protein>
    <recommendedName>
        <fullName evidence="1">C-type lectin domain-containing protein</fullName>
    </recommendedName>
</protein>
<sequence>MNVSQFDNDNTTAQFVREKLSNIHGEIWLGAVKLSNGWNWINGPKFTDVWTKNIISTSQDNRNETCLILVSSIQSFSSMACEKKFSVLCQDSSGIQKTAINSSSRIVASTVTVSGTKTFETETLPMPTSLRLEFSILNANNESNITKTTSTILTTPNSYGPLPLTQPGLNFSFAATAVVKTTPKPFTIKNGGFNFWTPLTQSLHTLYSTKTPKTVSDREKKQFNETAVYTANFCVPSSRGEVCYYYFEVRRNLLEAVALCRGLGMEIFHFDNNNAVAQSVREHLVKSLQISGQGIYFQQTPILKTFHA</sequence>
<dbReference type="SUPFAM" id="SSF56436">
    <property type="entry name" value="C-type lectin-like"/>
    <property type="match status" value="1"/>
</dbReference>
<evidence type="ECO:0000259" key="1">
    <source>
        <dbReference type="PROSITE" id="PS50041"/>
    </source>
</evidence>